<comment type="caution">
    <text evidence="1">The sequence shown here is derived from an EMBL/GenBank/DDBJ whole genome shotgun (WGS) entry which is preliminary data.</text>
</comment>
<dbReference type="Proteomes" id="UP000799755">
    <property type="component" value="Unassembled WGS sequence"/>
</dbReference>
<organism evidence="1 2">
    <name type="scientific">Lindgomyces ingoldianus</name>
    <dbReference type="NCBI Taxonomy" id="673940"/>
    <lineage>
        <taxon>Eukaryota</taxon>
        <taxon>Fungi</taxon>
        <taxon>Dikarya</taxon>
        <taxon>Ascomycota</taxon>
        <taxon>Pezizomycotina</taxon>
        <taxon>Dothideomycetes</taxon>
        <taxon>Pleosporomycetidae</taxon>
        <taxon>Pleosporales</taxon>
        <taxon>Lindgomycetaceae</taxon>
        <taxon>Lindgomyces</taxon>
    </lineage>
</organism>
<gene>
    <name evidence="1" type="ORF">BDR25DRAFT_332506</name>
</gene>
<name>A0ACB6R3I5_9PLEO</name>
<proteinExistence type="predicted"/>
<dbReference type="EMBL" id="MU003499">
    <property type="protein sequence ID" value="KAF2473627.1"/>
    <property type="molecule type" value="Genomic_DNA"/>
</dbReference>
<evidence type="ECO:0000313" key="1">
    <source>
        <dbReference type="EMBL" id="KAF2473627.1"/>
    </source>
</evidence>
<evidence type="ECO:0000313" key="2">
    <source>
        <dbReference type="Proteomes" id="UP000799755"/>
    </source>
</evidence>
<reference evidence="1" key="1">
    <citation type="journal article" date="2020" name="Stud. Mycol.">
        <title>101 Dothideomycetes genomes: a test case for predicting lifestyles and emergence of pathogens.</title>
        <authorList>
            <person name="Haridas S."/>
            <person name="Albert R."/>
            <person name="Binder M."/>
            <person name="Bloem J."/>
            <person name="Labutti K."/>
            <person name="Salamov A."/>
            <person name="Andreopoulos B."/>
            <person name="Baker S."/>
            <person name="Barry K."/>
            <person name="Bills G."/>
            <person name="Bluhm B."/>
            <person name="Cannon C."/>
            <person name="Castanera R."/>
            <person name="Culley D."/>
            <person name="Daum C."/>
            <person name="Ezra D."/>
            <person name="Gonzalez J."/>
            <person name="Henrissat B."/>
            <person name="Kuo A."/>
            <person name="Liang C."/>
            <person name="Lipzen A."/>
            <person name="Lutzoni F."/>
            <person name="Magnuson J."/>
            <person name="Mondo S."/>
            <person name="Nolan M."/>
            <person name="Ohm R."/>
            <person name="Pangilinan J."/>
            <person name="Park H.-J."/>
            <person name="Ramirez L."/>
            <person name="Alfaro M."/>
            <person name="Sun H."/>
            <person name="Tritt A."/>
            <person name="Yoshinaga Y."/>
            <person name="Zwiers L.-H."/>
            <person name="Turgeon B."/>
            <person name="Goodwin S."/>
            <person name="Spatafora J."/>
            <person name="Crous P."/>
            <person name="Grigoriev I."/>
        </authorList>
    </citation>
    <scope>NUCLEOTIDE SEQUENCE</scope>
    <source>
        <strain evidence="1">ATCC 200398</strain>
    </source>
</reference>
<accession>A0ACB6R3I5</accession>
<keyword evidence="2" id="KW-1185">Reference proteome</keyword>
<sequence>MPALCSTLPDFTVKFTRLSKESSFGLARRVIFASLRIPEIASKPDTSPITPGTAEKAGGDIAGDQVEDLNVAQRIEQRLWKYSTSRNFVKRWLLEITSWSLSAVCMAGIVAVLIVYQNKRIPHWPLGLTLNAYISVLSKVASAALLVPVSEALGQLKWSWFRGDNFKKSKKLWDFEIFDSASRGPWGSFLLLLGTRGRTLAALGAAVTLFAIALDPFFQQVVEYPEHWCLQPGTGTIPRATGYEPYGVDKEYRLGLENLELDQNMLGAVHHFFYNNGTLPMIFGKGIRAEIPLSCPNSKCTWPEYETLGVCSECIKATDLLEFKCANTTLDWVQVPDEDPDSGETAFPNGTSCGWYLKAASPLLMTGYDVDRDTAHAGEILLMRAQPLYDVFTREPLPGYPAKLNNSRNPLTHVIIVAGESLESIQRNATPIAHECILSCYTENITSSFVNGTLGPSPWVTYPTPNKINGLSGTNYFYTENITVRGESGFEYHVDNYTHTLTLSLFDDIFPSSYTLANKYITIGPFTRNVTYNPFMFANISIHMDLMATAMTNLMRSLPSNIDMKIGPAFEKESFVDVRWAWLSLPLALLGLTCIFLVATIVRSLVDSENVGVWKTSAIAVLLYGLPDEMQKKITEPKENGHGLRVNVKQTKVSWLPKGGWSFSGSSPSPTLRGASHDIPTKGRI</sequence>
<protein>
    <submittedName>
        <fullName evidence="1">Uncharacterized protein</fullName>
    </submittedName>
</protein>